<dbReference type="GO" id="GO:0005886">
    <property type="term" value="C:plasma membrane"/>
    <property type="evidence" value="ECO:0007669"/>
    <property type="project" value="UniProtKB-SubCell"/>
</dbReference>
<feature type="transmembrane region" description="Helical" evidence="8">
    <location>
        <begin position="60"/>
        <end position="77"/>
    </location>
</feature>
<keyword evidence="4 8" id="KW-0812">Transmembrane</keyword>
<dbReference type="SUPFAM" id="SSF103473">
    <property type="entry name" value="MFS general substrate transporter"/>
    <property type="match status" value="1"/>
</dbReference>
<evidence type="ECO:0000313" key="11">
    <source>
        <dbReference type="Proteomes" id="UP000007962"/>
    </source>
</evidence>
<feature type="transmembrane region" description="Helical" evidence="8">
    <location>
        <begin position="21"/>
        <end position="48"/>
    </location>
</feature>
<dbReference type="GO" id="GO:0022857">
    <property type="term" value="F:transmembrane transporter activity"/>
    <property type="evidence" value="ECO:0007669"/>
    <property type="project" value="InterPro"/>
</dbReference>
<dbReference type="HOGENOM" id="CLU_000960_28_2_11"/>
<dbReference type="KEGG" id="bcv:Bcav_0448"/>
<feature type="transmembrane region" description="Helical" evidence="8">
    <location>
        <begin position="482"/>
        <end position="502"/>
    </location>
</feature>
<dbReference type="InterPro" id="IPR020846">
    <property type="entry name" value="MFS_dom"/>
</dbReference>
<evidence type="ECO:0000256" key="6">
    <source>
        <dbReference type="ARBA" id="ARBA00023136"/>
    </source>
</evidence>
<feature type="transmembrane region" description="Helical" evidence="8">
    <location>
        <begin position="412"/>
        <end position="431"/>
    </location>
</feature>
<evidence type="ECO:0000313" key="10">
    <source>
        <dbReference type="EMBL" id="ACQ78711.1"/>
    </source>
</evidence>
<feature type="transmembrane region" description="Helical" evidence="8">
    <location>
        <begin position="89"/>
        <end position="113"/>
    </location>
</feature>
<dbReference type="Gene3D" id="1.20.1250.20">
    <property type="entry name" value="MFS general substrate transporter like domains"/>
    <property type="match status" value="1"/>
</dbReference>
<dbReference type="Proteomes" id="UP000007962">
    <property type="component" value="Chromosome"/>
</dbReference>
<feature type="transmembrane region" description="Helical" evidence="8">
    <location>
        <begin position="340"/>
        <end position="361"/>
    </location>
</feature>
<dbReference type="PROSITE" id="PS50850">
    <property type="entry name" value="MFS"/>
    <property type="match status" value="1"/>
</dbReference>
<feature type="transmembrane region" description="Helical" evidence="8">
    <location>
        <begin position="311"/>
        <end position="333"/>
    </location>
</feature>
<feature type="compositionally biased region" description="Low complexity" evidence="7">
    <location>
        <begin position="511"/>
        <end position="528"/>
    </location>
</feature>
<feature type="transmembrane region" description="Helical" evidence="8">
    <location>
        <begin position="276"/>
        <end position="296"/>
    </location>
</feature>
<name>C5BX36_BEUC1</name>
<dbReference type="InterPro" id="IPR036259">
    <property type="entry name" value="MFS_trans_sf"/>
</dbReference>
<evidence type="ECO:0000256" key="1">
    <source>
        <dbReference type="ARBA" id="ARBA00004651"/>
    </source>
</evidence>
<evidence type="ECO:0000259" key="9">
    <source>
        <dbReference type="PROSITE" id="PS50850"/>
    </source>
</evidence>
<dbReference type="eggNOG" id="COG0477">
    <property type="taxonomic scope" value="Bacteria"/>
</dbReference>
<keyword evidence="6 8" id="KW-0472">Membrane</keyword>
<dbReference type="PANTHER" id="PTHR42718:SF47">
    <property type="entry name" value="METHYL VIOLOGEN RESISTANCE PROTEIN SMVA"/>
    <property type="match status" value="1"/>
</dbReference>
<organism evidence="10 11">
    <name type="scientific">Beutenbergia cavernae (strain ATCC BAA-8 / DSM 12333 / CCUG 43141 / JCM 11478 / NBRC 16432 / NCIMB 13614 / HKI 0122)</name>
    <dbReference type="NCBI Taxonomy" id="471853"/>
    <lineage>
        <taxon>Bacteria</taxon>
        <taxon>Bacillati</taxon>
        <taxon>Actinomycetota</taxon>
        <taxon>Actinomycetes</taxon>
        <taxon>Micrococcales</taxon>
        <taxon>Beutenbergiaceae</taxon>
        <taxon>Beutenbergia</taxon>
    </lineage>
</organism>
<dbReference type="PRINTS" id="PR01035">
    <property type="entry name" value="TCRTETA"/>
</dbReference>
<dbReference type="PANTHER" id="PTHR42718">
    <property type="entry name" value="MAJOR FACILITATOR SUPERFAMILY MULTIDRUG TRANSPORTER MFSC"/>
    <property type="match status" value="1"/>
</dbReference>
<evidence type="ECO:0000256" key="7">
    <source>
        <dbReference type="SAM" id="MobiDB-lite"/>
    </source>
</evidence>
<dbReference type="RefSeq" id="WP_012725491.1">
    <property type="nucleotide sequence ID" value="NC_012669.1"/>
</dbReference>
<gene>
    <name evidence="10" type="ordered locus">Bcav_0448</name>
</gene>
<keyword evidence="11" id="KW-1185">Reference proteome</keyword>
<keyword evidence="2" id="KW-0813">Transport</keyword>
<protein>
    <submittedName>
        <fullName evidence="10">Major facilitator superfamily MFS_1</fullName>
    </submittedName>
</protein>
<evidence type="ECO:0000256" key="5">
    <source>
        <dbReference type="ARBA" id="ARBA00022989"/>
    </source>
</evidence>
<feature type="transmembrane region" description="Helical" evidence="8">
    <location>
        <begin position="119"/>
        <end position="139"/>
    </location>
</feature>
<dbReference type="InterPro" id="IPR011701">
    <property type="entry name" value="MFS"/>
</dbReference>
<keyword evidence="3" id="KW-1003">Cell membrane</keyword>
<feature type="transmembrane region" description="Helical" evidence="8">
    <location>
        <begin position="151"/>
        <end position="170"/>
    </location>
</feature>
<dbReference type="OrthoDB" id="9781469at2"/>
<dbReference type="AlphaFoldDB" id="C5BX36"/>
<reference evidence="10 11" key="1">
    <citation type="journal article" date="2009" name="Stand. Genomic Sci.">
        <title>Complete genome sequence of Beutenbergia cavernae type strain (HKI 0122).</title>
        <authorList>
            <person name="Land M."/>
            <person name="Pukall R."/>
            <person name="Abt B."/>
            <person name="Goker M."/>
            <person name="Rohde M."/>
            <person name="Glavina Del Rio T."/>
            <person name="Tice H."/>
            <person name="Copeland A."/>
            <person name="Cheng J.F."/>
            <person name="Lucas S."/>
            <person name="Chen F."/>
            <person name="Nolan M."/>
            <person name="Bruce D."/>
            <person name="Goodwin L."/>
            <person name="Pitluck S."/>
            <person name="Ivanova N."/>
            <person name="Mavromatis K."/>
            <person name="Ovchinnikova G."/>
            <person name="Pati A."/>
            <person name="Chen A."/>
            <person name="Palaniappan K."/>
            <person name="Hauser L."/>
            <person name="Chang Y.J."/>
            <person name="Jefferies C.C."/>
            <person name="Saunders E."/>
            <person name="Brettin T."/>
            <person name="Detter J.C."/>
            <person name="Han C."/>
            <person name="Chain P."/>
            <person name="Bristow J."/>
            <person name="Eisen J.A."/>
            <person name="Markowitz V."/>
            <person name="Hugenholtz P."/>
            <person name="Kyrpides N.C."/>
            <person name="Klenk H.P."/>
            <person name="Lapidus A."/>
        </authorList>
    </citation>
    <scope>NUCLEOTIDE SEQUENCE [LARGE SCALE GENOMIC DNA]</scope>
    <source>
        <strain evidence="11">ATCC BAA-8 / DSM 12333 / NBRC 16432</strain>
    </source>
</reference>
<dbReference type="EMBL" id="CP001618">
    <property type="protein sequence ID" value="ACQ78711.1"/>
    <property type="molecule type" value="Genomic_DNA"/>
</dbReference>
<proteinExistence type="predicted"/>
<feature type="transmembrane region" description="Helical" evidence="8">
    <location>
        <begin position="176"/>
        <end position="197"/>
    </location>
</feature>
<keyword evidence="5 8" id="KW-1133">Transmembrane helix</keyword>
<evidence type="ECO:0000256" key="8">
    <source>
        <dbReference type="SAM" id="Phobius"/>
    </source>
</evidence>
<evidence type="ECO:0000256" key="3">
    <source>
        <dbReference type="ARBA" id="ARBA00022475"/>
    </source>
</evidence>
<feature type="domain" description="Major facilitator superfamily (MFS) profile" evidence="9">
    <location>
        <begin position="23"/>
        <end position="463"/>
    </location>
</feature>
<evidence type="ECO:0000256" key="2">
    <source>
        <dbReference type="ARBA" id="ARBA00022448"/>
    </source>
</evidence>
<dbReference type="Pfam" id="PF07690">
    <property type="entry name" value="MFS_1"/>
    <property type="match status" value="1"/>
</dbReference>
<sequence length="528" mass="53226">MTTTQPTSRRDVPARAGAREWTALGVLALPALLVSIDVFVLLLALPSLSSDLGATATQQLWILDVYGFMLAGFMLTAGTLGDRIGRRRLLLIGGAAFGVASIVAALSTGPLMLIVARGALGIAGATLAPSTLALISNLFRDPAQRAQAIGVWLVCFMGGAALGPVVGGIVLEHFWWGAAFLLGVPVMVLLLILGPLLLPEYRDATAGRIDLASVALSLAAILPFVFGVKELARAGWAPLPALGLTAGIAFGVAFARRQLRLTDPVLDLRLFRNHRFSAGVGGMLLIASTGVTMYLVTQYLQLVRGMGPLEAGIATLPGVVASITGFLVSPLLARRVRPGVLIASGMAVAASGVVVLTQAGVGGPLTFAVLGYALFQLGCGPMVTLGTDLVVGSAPPEKAGSAAAASESSGELGYGLGIAVVGSVAAAVYASRLSASTTASLSAADEAAARGSLAGAVEVARTLGDDALLDAAREAFLAGMRAGLVGVVGVMVGVAVIGLGALRHVPSLRQGHSSGASAPQPAPAGEDS</sequence>
<dbReference type="CDD" id="cd17321">
    <property type="entry name" value="MFS_MMR_MDR_like"/>
    <property type="match status" value="1"/>
</dbReference>
<dbReference type="STRING" id="471853.Bcav_0448"/>
<feature type="region of interest" description="Disordered" evidence="7">
    <location>
        <begin position="509"/>
        <end position="528"/>
    </location>
</feature>
<feature type="transmembrane region" description="Helical" evidence="8">
    <location>
        <begin position="209"/>
        <end position="228"/>
    </location>
</feature>
<accession>C5BX36</accession>
<evidence type="ECO:0000256" key="4">
    <source>
        <dbReference type="ARBA" id="ARBA00022692"/>
    </source>
</evidence>
<comment type="subcellular location">
    <subcellularLocation>
        <location evidence="1">Cell membrane</location>
        <topology evidence="1">Multi-pass membrane protein</topology>
    </subcellularLocation>
</comment>
<feature type="transmembrane region" description="Helical" evidence="8">
    <location>
        <begin position="234"/>
        <end position="255"/>
    </location>
</feature>
<dbReference type="InterPro" id="IPR001958">
    <property type="entry name" value="Tet-R_TetA/multi-R_MdtG-like"/>
</dbReference>